<name>A0ABT9IWG7_9BACL</name>
<evidence type="ECO:0008006" key="3">
    <source>
        <dbReference type="Google" id="ProtNLM"/>
    </source>
</evidence>
<accession>A0ABT9IWG7</accession>
<gene>
    <name evidence="1" type="ORF">Q5Y73_06165</name>
</gene>
<protein>
    <recommendedName>
        <fullName evidence="3">Carbohydrate-binding domain-containing protein</fullName>
    </recommendedName>
</protein>
<dbReference type="EMBL" id="JAVAMP010000002">
    <property type="protein sequence ID" value="MDP5273680.1"/>
    <property type="molecule type" value="Genomic_DNA"/>
</dbReference>
<keyword evidence="2" id="KW-1185">Reference proteome</keyword>
<proteinExistence type="predicted"/>
<comment type="caution">
    <text evidence="1">The sequence shown here is derived from an EMBL/GenBank/DDBJ whole genome shotgun (WGS) entry which is preliminary data.</text>
</comment>
<evidence type="ECO:0000313" key="2">
    <source>
        <dbReference type="Proteomes" id="UP001231941"/>
    </source>
</evidence>
<organism evidence="1 2">
    <name type="scientific">Chengkuizengella axinellae</name>
    <dbReference type="NCBI Taxonomy" id="3064388"/>
    <lineage>
        <taxon>Bacteria</taxon>
        <taxon>Bacillati</taxon>
        <taxon>Bacillota</taxon>
        <taxon>Bacilli</taxon>
        <taxon>Bacillales</taxon>
        <taxon>Paenibacillaceae</taxon>
        <taxon>Chengkuizengella</taxon>
    </lineage>
</organism>
<sequence>MSITITGSKRKQDLNVPNIITAKELTLSGDLNTSGNIQLNHTKEIRAKKSGGSTHKILNINSSDNVVLGSTDINVEIQSTSTPQFTNGSNTYHLLHTGIMGAGSNLDADKVDGIHGTDLMKKVADSDLLFNIVKNGDSQGIVWSGISDKHAIFVEETDNVESTNLIVYSDDNSGDGVIFRHKLSSGTSKDVVSIQRDLVSIYSEINANDGINVTSGDLNLANGKLNSMELTTGNNQMVNSSSDTIFVGNPNTKLRLESSSNLKAYIKDLGEFTIWHSGNDGSSSGLDADKIDGKHFSDIQGDAQLKADQAEQNSKDYADNLINLNVMRWTKTVSINSVTPAEILDYDNTSLDFNYSYLVTARVKHTGTDAASIAYFKANGSDNNATTFLLNKIYESGTISNHIEIYIDGVTNKPMVRLYNHNSMYDVELQIEKQRANVFESQALANSAEQNAKSASVSKSGDTMTGSLTTVAEQYFSSNKFGIDMKNSDIIGVNALVLGDEANGATEGLLFPKTGISRSSSVDDYYSFRIDGSGNALINDKKVWNEANDGSGSGLDADLIDGIQGSQLVRNDINNTLNGMLTVNAPTMDHGVVINTKYDQGDRVASLLFVGDSDVGEGNQPDDIAIEIRGNGSGGSATDTNTTFLMYMNGSMVIGKEINTSPTSYTLANGSMLDITGSVTTTDGYFVGSNQVWHAGNDGVGSGLDADKLGGISSSNYVRNDSANQKVNGSFTVAGLGILYVGDNNDDGQVVVRGNSGTETIQLDGNGNNKIVESTIYMNGDVGSAEFSGNVSVDALTIRSSAKVANLNASFINGVAEEDLAKTKSLYDLSGYGIHSGLFVSAQSVPNMTVLVEDGIVFTDSGKRFVVNTQSVSISSASATYDRYDVIYVQGSSSGNNEGQLSVKTGTPASTPVEPSLPSDGVKIAVIHVKKNIGSITDGTSGTYDAISDVRKWKPFMYDHDDESTYIETARVNSIRAHNEVVIDLEQPIRGSFATSLTIPADQTSVQWTHNLGLSQYTVMLSCNSVEPHLYWDNKQSNSIDIYMDDVCDEEVTIDAVIIAY</sequence>
<dbReference type="Proteomes" id="UP001231941">
    <property type="component" value="Unassembled WGS sequence"/>
</dbReference>
<evidence type="ECO:0000313" key="1">
    <source>
        <dbReference type="EMBL" id="MDP5273680.1"/>
    </source>
</evidence>
<dbReference type="RefSeq" id="WP_305990987.1">
    <property type="nucleotide sequence ID" value="NZ_JAVAMP010000002.1"/>
</dbReference>
<reference evidence="1 2" key="1">
    <citation type="submission" date="2023-08" db="EMBL/GenBank/DDBJ databases">
        <authorList>
            <person name="Park J.-S."/>
        </authorList>
    </citation>
    <scope>NUCLEOTIDE SEQUENCE [LARGE SCALE GENOMIC DNA]</scope>
    <source>
        <strain evidence="1 2">2205SS18-9</strain>
    </source>
</reference>